<evidence type="ECO:0008006" key="3">
    <source>
        <dbReference type="Google" id="ProtNLM"/>
    </source>
</evidence>
<dbReference type="AlphaFoldDB" id="A0A2Z4IRP4"/>
<protein>
    <recommendedName>
        <fullName evidence="3">DUF3253 domain-containing protein</fullName>
    </recommendedName>
</protein>
<dbReference type="KEGG" id="est:DN752_24200"/>
<dbReference type="EMBL" id="CP030041">
    <property type="protein sequence ID" value="AWW32973.1"/>
    <property type="molecule type" value="Genomic_DNA"/>
</dbReference>
<evidence type="ECO:0000313" key="2">
    <source>
        <dbReference type="Proteomes" id="UP000248688"/>
    </source>
</evidence>
<proteinExistence type="predicted"/>
<dbReference type="InterPro" id="IPR036388">
    <property type="entry name" value="WH-like_DNA-bd_sf"/>
</dbReference>
<dbReference type="OrthoDB" id="711646at2"/>
<reference evidence="1 2" key="1">
    <citation type="submission" date="2018-06" db="EMBL/GenBank/DDBJ databases">
        <title>Echinicola strongylocentroti sp. nov., isolated from a sea urchin Strongylocentrotus intermedius.</title>
        <authorList>
            <person name="Bae S.S."/>
        </authorList>
    </citation>
    <scope>NUCLEOTIDE SEQUENCE [LARGE SCALE GENOMIC DNA]</scope>
    <source>
        <strain evidence="1 2">MEBiC08714</strain>
    </source>
</reference>
<dbReference type="Gene3D" id="1.10.10.10">
    <property type="entry name" value="Winged helix-like DNA-binding domain superfamily/Winged helix DNA-binding domain"/>
    <property type="match status" value="1"/>
</dbReference>
<gene>
    <name evidence="1" type="ORF">DN752_24200</name>
</gene>
<sequence>MDTILEIAILEMGRQKGDMPFTCEDVVRWIYPQDWRHFKKDVQFTADHLEEKGRITLSGQGEIRIIK</sequence>
<organism evidence="1 2">
    <name type="scientific">Echinicola strongylocentroti</name>
    <dbReference type="NCBI Taxonomy" id="1795355"/>
    <lineage>
        <taxon>Bacteria</taxon>
        <taxon>Pseudomonadati</taxon>
        <taxon>Bacteroidota</taxon>
        <taxon>Cytophagia</taxon>
        <taxon>Cytophagales</taxon>
        <taxon>Cyclobacteriaceae</taxon>
        <taxon>Echinicola</taxon>
    </lineage>
</organism>
<name>A0A2Z4IRP4_9BACT</name>
<evidence type="ECO:0000313" key="1">
    <source>
        <dbReference type="EMBL" id="AWW32973.1"/>
    </source>
</evidence>
<keyword evidence="2" id="KW-1185">Reference proteome</keyword>
<accession>A0A2Z4IRP4</accession>
<dbReference type="Proteomes" id="UP000248688">
    <property type="component" value="Chromosome"/>
</dbReference>
<dbReference type="RefSeq" id="WP_112786345.1">
    <property type="nucleotide sequence ID" value="NZ_CP030041.1"/>
</dbReference>